<evidence type="ECO:0000256" key="9">
    <source>
        <dbReference type="ARBA" id="ARBA00068167"/>
    </source>
</evidence>
<dbReference type="PANTHER" id="PTHR24340:SF41">
    <property type="entry name" value="MUSCLE-SPECIFIC HOMEOBOX PROTEIN TINMAN-RELATED"/>
    <property type="match status" value="1"/>
</dbReference>
<dbReference type="GO" id="GO:0000981">
    <property type="term" value="F:DNA-binding transcription factor activity, RNA polymerase II-specific"/>
    <property type="evidence" value="ECO:0007669"/>
    <property type="project" value="InterPro"/>
</dbReference>
<dbReference type="PRINTS" id="PR00024">
    <property type="entry name" value="HOMEOBOX"/>
</dbReference>
<dbReference type="STRING" id="307972.A0A2G8L6G2"/>
<evidence type="ECO:0000259" key="13">
    <source>
        <dbReference type="PROSITE" id="PS50071"/>
    </source>
</evidence>
<dbReference type="InterPro" id="IPR001356">
    <property type="entry name" value="HD"/>
</dbReference>
<evidence type="ECO:0000256" key="4">
    <source>
        <dbReference type="ARBA" id="ARBA00023125"/>
    </source>
</evidence>
<evidence type="ECO:0000256" key="3">
    <source>
        <dbReference type="ARBA" id="ARBA00023015"/>
    </source>
</evidence>
<evidence type="ECO:0000256" key="10">
    <source>
        <dbReference type="PROSITE-ProRule" id="PRU00108"/>
    </source>
</evidence>
<organism evidence="14 15">
    <name type="scientific">Stichopus japonicus</name>
    <name type="common">Sea cucumber</name>
    <dbReference type="NCBI Taxonomy" id="307972"/>
    <lineage>
        <taxon>Eukaryota</taxon>
        <taxon>Metazoa</taxon>
        <taxon>Echinodermata</taxon>
        <taxon>Eleutherozoa</taxon>
        <taxon>Echinozoa</taxon>
        <taxon>Holothuroidea</taxon>
        <taxon>Aspidochirotacea</taxon>
        <taxon>Aspidochirotida</taxon>
        <taxon>Stichopodidae</taxon>
        <taxon>Apostichopus</taxon>
    </lineage>
</organism>
<dbReference type="Proteomes" id="UP000230750">
    <property type="component" value="Unassembled WGS sequence"/>
</dbReference>
<reference evidence="14 15" key="1">
    <citation type="journal article" date="2017" name="PLoS Biol.">
        <title>The sea cucumber genome provides insights into morphological evolution and visceral regeneration.</title>
        <authorList>
            <person name="Zhang X."/>
            <person name="Sun L."/>
            <person name="Yuan J."/>
            <person name="Sun Y."/>
            <person name="Gao Y."/>
            <person name="Zhang L."/>
            <person name="Li S."/>
            <person name="Dai H."/>
            <person name="Hamel J.F."/>
            <person name="Liu C."/>
            <person name="Yu Y."/>
            <person name="Liu S."/>
            <person name="Lin W."/>
            <person name="Guo K."/>
            <person name="Jin S."/>
            <person name="Xu P."/>
            <person name="Storey K.B."/>
            <person name="Huan P."/>
            <person name="Zhang T."/>
            <person name="Zhou Y."/>
            <person name="Zhang J."/>
            <person name="Lin C."/>
            <person name="Li X."/>
            <person name="Xing L."/>
            <person name="Huo D."/>
            <person name="Sun M."/>
            <person name="Wang L."/>
            <person name="Mercier A."/>
            <person name="Li F."/>
            <person name="Yang H."/>
            <person name="Xiang J."/>
        </authorList>
    </citation>
    <scope>NUCLEOTIDE SEQUENCE [LARGE SCALE GENOMIC DNA]</scope>
    <source>
        <strain evidence="14">Shaxun</strain>
        <tissue evidence="14">Muscle</tissue>
    </source>
</reference>
<dbReference type="PROSITE" id="PS00027">
    <property type="entry name" value="HOMEOBOX_1"/>
    <property type="match status" value="1"/>
</dbReference>
<keyword evidence="15" id="KW-1185">Reference proteome</keyword>
<dbReference type="SMART" id="SM00389">
    <property type="entry name" value="HOX"/>
    <property type="match status" value="1"/>
</dbReference>
<proteinExistence type="predicted"/>
<feature type="DNA-binding region" description="Homeobox" evidence="10">
    <location>
        <begin position="156"/>
        <end position="215"/>
    </location>
</feature>
<sequence>MSSLSPKVTSSLAIPPLVNDFYHPAYDEQSGFSYRSLQPTYHRPGHSHSPTNMQTAGVNVPSANSYAHMHMAQLPTHHGLGNYCSTAVSEYYPDHISRTGSTAGWYGPNTDPRLISRLMNPSSNLNMNMNMNMQMNMNMNMSPLGNDLSKLPSAQRRKRRVLFSQAQVYELERRFKQQKYLSAPEREHLAQLISLTPTQVKIWFQNHRYKMKRATKEKALADSNSGNGTSNNNNNNSSSNSCHSSPRRVAVPVLVKDGKPCNGSSSAEVKQECDDDKKLHSSSSRSLHGLPKGTTSNSGHIHPLANGSAPLSSPIHAPKTSPVSHIESPSCASQATTGLTPAQSAFGLGSNQTHSVPPSQHHHALSNSSPMGNNNHSAIGMGHPVNYPTSGPGGLESVNAMSTTVSASPPYLLQGSW</sequence>
<dbReference type="InterPro" id="IPR017970">
    <property type="entry name" value="Homeobox_CS"/>
</dbReference>
<keyword evidence="7 10" id="KW-0539">Nucleus</keyword>
<dbReference type="Pfam" id="PF00046">
    <property type="entry name" value="Homeodomain"/>
    <property type="match status" value="1"/>
</dbReference>
<evidence type="ECO:0000256" key="7">
    <source>
        <dbReference type="ARBA" id="ARBA00023242"/>
    </source>
</evidence>
<keyword evidence="3" id="KW-0805">Transcription regulation</keyword>
<name>A0A2G8L6G2_STIJA</name>
<dbReference type="SUPFAM" id="SSF46689">
    <property type="entry name" value="Homeodomain-like"/>
    <property type="match status" value="1"/>
</dbReference>
<comment type="caution">
    <text evidence="14">The sequence shown here is derived from an EMBL/GenBank/DDBJ whole genome shotgun (WGS) entry which is preliminary data.</text>
</comment>
<dbReference type="EMBL" id="MRZV01000198">
    <property type="protein sequence ID" value="PIK55844.1"/>
    <property type="molecule type" value="Genomic_DNA"/>
</dbReference>
<evidence type="ECO:0000256" key="1">
    <source>
        <dbReference type="ARBA" id="ARBA00004123"/>
    </source>
</evidence>
<keyword evidence="2" id="KW-0217">Developmental protein</keyword>
<gene>
    <name evidence="14" type="ORF">BSL78_07235</name>
</gene>
<keyword evidence="5 10" id="KW-0371">Homeobox</keyword>
<dbReference type="PROSITE" id="PS50071">
    <property type="entry name" value="HOMEOBOX_2"/>
    <property type="match status" value="1"/>
</dbReference>
<evidence type="ECO:0000256" key="6">
    <source>
        <dbReference type="ARBA" id="ARBA00023163"/>
    </source>
</evidence>
<feature type="compositionally biased region" description="Polar residues" evidence="12">
    <location>
        <begin position="365"/>
        <end position="376"/>
    </location>
</feature>
<dbReference type="GO" id="GO:0005634">
    <property type="term" value="C:nucleus"/>
    <property type="evidence" value="ECO:0007669"/>
    <property type="project" value="UniProtKB-SubCell"/>
</dbReference>
<evidence type="ECO:0000256" key="11">
    <source>
        <dbReference type="RuleBase" id="RU000682"/>
    </source>
</evidence>
<feature type="compositionally biased region" description="Polar residues" evidence="12">
    <location>
        <begin position="330"/>
        <end position="358"/>
    </location>
</feature>
<evidence type="ECO:0000313" key="15">
    <source>
        <dbReference type="Proteomes" id="UP000230750"/>
    </source>
</evidence>
<keyword evidence="4 10" id="KW-0238">DNA-binding</keyword>
<evidence type="ECO:0000256" key="5">
    <source>
        <dbReference type="ARBA" id="ARBA00023155"/>
    </source>
</evidence>
<feature type="compositionally biased region" description="Basic and acidic residues" evidence="12">
    <location>
        <begin position="269"/>
        <end position="279"/>
    </location>
</feature>
<comment type="function">
    <text evidence="8">Probable transcriptional regulator that is required in neural development for the normal formation of sublateral cholinergic motor neuron processes. Plays a role in regulating the expression of acetylcholine transporter protein unc-17 in the sublateral processes. In particular, it is required in sublateral motor neurons for a left-right turning behavior that occurs during the lethargus phase of the normal sleep process called 'flipping'. During 'flipping' animals rotate 180 degrees about their longitudinal axis.</text>
</comment>
<feature type="domain" description="Homeobox" evidence="13">
    <location>
        <begin position="154"/>
        <end position="214"/>
    </location>
</feature>
<evidence type="ECO:0000256" key="8">
    <source>
        <dbReference type="ARBA" id="ARBA00057950"/>
    </source>
</evidence>
<dbReference type="InterPro" id="IPR009057">
    <property type="entry name" value="Homeodomain-like_sf"/>
</dbReference>
<dbReference type="AlphaFoldDB" id="A0A2G8L6G2"/>
<keyword evidence="6" id="KW-0804">Transcription</keyword>
<feature type="compositionally biased region" description="Low complexity" evidence="12">
    <location>
        <begin position="223"/>
        <end position="244"/>
    </location>
</feature>
<dbReference type="PANTHER" id="PTHR24340">
    <property type="entry name" value="HOMEOBOX PROTEIN NKX"/>
    <property type="match status" value="1"/>
</dbReference>
<dbReference type="InterPro" id="IPR020479">
    <property type="entry name" value="HD_metazoa"/>
</dbReference>
<dbReference type="InterPro" id="IPR050394">
    <property type="entry name" value="Homeobox_NK-like"/>
</dbReference>
<dbReference type="GO" id="GO:0030154">
    <property type="term" value="P:cell differentiation"/>
    <property type="evidence" value="ECO:0007669"/>
    <property type="project" value="TreeGrafter"/>
</dbReference>
<dbReference type="FunFam" id="1.10.10.60:FF:000296">
    <property type="entry name" value="Scarecrow, isoform A"/>
    <property type="match status" value="1"/>
</dbReference>
<accession>A0A2G8L6G2</accession>
<dbReference type="OrthoDB" id="3137333at2759"/>
<evidence type="ECO:0000313" key="14">
    <source>
        <dbReference type="EMBL" id="PIK55844.1"/>
    </source>
</evidence>
<comment type="subcellular location">
    <subcellularLocation>
        <location evidence="1 10 11">Nucleus</location>
    </subcellularLocation>
</comment>
<feature type="region of interest" description="Disordered" evidence="12">
    <location>
        <begin position="214"/>
        <end position="376"/>
    </location>
</feature>
<dbReference type="Gene3D" id="1.10.10.60">
    <property type="entry name" value="Homeodomain-like"/>
    <property type="match status" value="1"/>
</dbReference>
<dbReference type="CDD" id="cd00086">
    <property type="entry name" value="homeodomain"/>
    <property type="match status" value="1"/>
</dbReference>
<protein>
    <recommendedName>
        <fullName evidence="9">Homeobox protein ceh-24</fullName>
    </recommendedName>
</protein>
<evidence type="ECO:0000256" key="2">
    <source>
        <dbReference type="ARBA" id="ARBA00022473"/>
    </source>
</evidence>
<dbReference type="GO" id="GO:0000978">
    <property type="term" value="F:RNA polymerase II cis-regulatory region sequence-specific DNA binding"/>
    <property type="evidence" value="ECO:0007669"/>
    <property type="project" value="TreeGrafter"/>
</dbReference>
<evidence type="ECO:0000256" key="12">
    <source>
        <dbReference type="SAM" id="MobiDB-lite"/>
    </source>
</evidence>